<name>A0A1S3X2M3_TOBAC</name>
<dbReference type="SUPFAM" id="SSF56672">
    <property type="entry name" value="DNA/RNA polymerases"/>
    <property type="match status" value="1"/>
</dbReference>
<dbReference type="CDD" id="cd09272">
    <property type="entry name" value="RNase_HI_RT_Ty1"/>
    <property type="match status" value="1"/>
</dbReference>
<dbReference type="PANTHER" id="PTHR11439:SF466">
    <property type="entry name" value="CCHC-TYPE DOMAIN-CONTAINING PROTEIN"/>
    <property type="match status" value="1"/>
</dbReference>
<dbReference type="STRING" id="4097.A0A1S3X2M3"/>
<gene>
    <name evidence="1" type="primary">LOC107760525</name>
</gene>
<dbReference type="OMA" id="YWIAAQE"/>
<dbReference type="PaxDb" id="4097-A0A1S3X2M3"/>
<dbReference type="InterPro" id="IPR043502">
    <property type="entry name" value="DNA/RNA_pol_sf"/>
</dbReference>
<sequence>MGMMLTLFQLLNKVCIRILKSKHFGLRYFLGIEFARNKEGILLHQRKYALELIPDVGLAGSKPVHAPVELNQKLTTVTYDDHLGLNDDSLLEDPGAYQRLIGILLYLTITRPDIFFTVQSLSQFMQAPKYSHMKATLRVVRYIKQSPDLGILMSVAESTQLKAYCDADWVACPNTRKSVTSYLVQFDNSLILWKSKKQSTISREAEYRSLASTVA</sequence>
<organism evidence="1">
    <name type="scientific">Nicotiana tabacum</name>
    <name type="common">Common tobacco</name>
    <dbReference type="NCBI Taxonomy" id="4097"/>
    <lineage>
        <taxon>Eukaryota</taxon>
        <taxon>Viridiplantae</taxon>
        <taxon>Streptophyta</taxon>
        <taxon>Embryophyta</taxon>
        <taxon>Tracheophyta</taxon>
        <taxon>Spermatophyta</taxon>
        <taxon>Magnoliopsida</taxon>
        <taxon>eudicotyledons</taxon>
        <taxon>Gunneridae</taxon>
        <taxon>Pentapetalae</taxon>
        <taxon>asterids</taxon>
        <taxon>lamiids</taxon>
        <taxon>Solanales</taxon>
        <taxon>Solanaceae</taxon>
        <taxon>Nicotianoideae</taxon>
        <taxon>Nicotianeae</taxon>
        <taxon>Nicotiana</taxon>
    </lineage>
</organism>
<dbReference type="RefSeq" id="XP_016434071.1">
    <property type="nucleotide sequence ID" value="XM_016578585.1"/>
</dbReference>
<dbReference type="KEGG" id="nta:107760525"/>
<dbReference type="AlphaFoldDB" id="A0A1S3X2M3"/>
<protein>
    <submittedName>
        <fullName evidence="1">Uncharacterized mitochondrial protein AtMg00810-like</fullName>
    </submittedName>
</protein>
<reference evidence="1" key="1">
    <citation type="submission" date="2025-08" db="UniProtKB">
        <authorList>
            <consortium name="RefSeq"/>
        </authorList>
    </citation>
    <scope>IDENTIFICATION</scope>
</reference>
<proteinExistence type="predicted"/>
<accession>A0A1S3X2M3</accession>
<dbReference type="OrthoDB" id="414945at2759"/>
<evidence type="ECO:0000313" key="1">
    <source>
        <dbReference type="RefSeq" id="XP_016434071.1"/>
    </source>
</evidence>
<dbReference type="PANTHER" id="PTHR11439">
    <property type="entry name" value="GAG-POL-RELATED RETROTRANSPOSON"/>
    <property type="match status" value="1"/>
</dbReference>